<dbReference type="SUPFAM" id="SSF53474">
    <property type="entry name" value="alpha/beta-Hydrolases"/>
    <property type="match status" value="1"/>
</dbReference>
<feature type="domain" description="AB hydrolase-1" evidence="2">
    <location>
        <begin position="82"/>
        <end position="301"/>
    </location>
</feature>
<accession>A0A368V100</accession>
<evidence type="ECO:0000259" key="2">
    <source>
        <dbReference type="Pfam" id="PF12697"/>
    </source>
</evidence>
<dbReference type="Pfam" id="PF12697">
    <property type="entry name" value="Abhydrolase_6"/>
    <property type="match status" value="1"/>
</dbReference>
<dbReference type="InterPro" id="IPR000073">
    <property type="entry name" value="AB_hydrolase_1"/>
</dbReference>
<proteinExistence type="predicted"/>
<gene>
    <name evidence="3" type="ORF">DFO77_112124</name>
</gene>
<dbReference type="PANTHER" id="PTHR43798:SF33">
    <property type="entry name" value="HYDROLASE, PUTATIVE (AFU_ORTHOLOGUE AFUA_2G14860)-RELATED"/>
    <property type="match status" value="1"/>
</dbReference>
<dbReference type="GO" id="GO:0016020">
    <property type="term" value="C:membrane"/>
    <property type="evidence" value="ECO:0007669"/>
    <property type="project" value="TreeGrafter"/>
</dbReference>
<keyword evidence="1" id="KW-0812">Transmembrane</keyword>
<dbReference type="Gene3D" id="3.40.50.1820">
    <property type="entry name" value="alpha/beta hydrolase"/>
    <property type="match status" value="1"/>
</dbReference>
<dbReference type="RefSeq" id="WP_114437136.1">
    <property type="nucleotide sequence ID" value="NZ_QPIZ01000012.1"/>
</dbReference>
<dbReference type="PANTHER" id="PTHR43798">
    <property type="entry name" value="MONOACYLGLYCEROL LIPASE"/>
    <property type="match status" value="1"/>
</dbReference>
<dbReference type="EMBL" id="QPIZ01000012">
    <property type="protein sequence ID" value="RCW33960.1"/>
    <property type="molecule type" value="Genomic_DNA"/>
</dbReference>
<protein>
    <submittedName>
        <fullName evidence="3">Esterase/lipase</fullName>
    </submittedName>
</protein>
<organism evidence="3 4">
    <name type="scientific">Marinilabilia salmonicolor</name>
    <dbReference type="NCBI Taxonomy" id="989"/>
    <lineage>
        <taxon>Bacteria</taxon>
        <taxon>Pseudomonadati</taxon>
        <taxon>Bacteroidota</taxon>
        <taxon>Bacteroidia</taxon>
        <taxon>Marinilabiliales</taxon>
        <taxon>Marinilabiliaceae</taxon>
        <taxon>Marinilabilia</taxon>
    </lineage>
</organism>
<evidence type="ECO:0000256" key="1">
    <source>
        <dbReference type="SAM" id="Phobius"/>
    </source>
</evidence>
<sequence length="330" mass="37296">MKTSVKKTFWLYLVPILFVIWYLGPQPETPNYHTDVPKTPSSPVAADSFLKTHEANYSVKPENEARIIWADDSLKSATKYVVVYLHGFGASQREGAPVHRRIARKYGCNLLLTRLADHGLSNDVNLDQFSVQRLWNSTLESLSIARALGDKIILMGTSTGGTLALKMASLFDYVEALILLSPNVRVRDNNAWILNNRWGLPLAKVITGSDKMVSDEKEDWYPKYWYPEYGLEAVAELQELIETTMVPDVFRQVTQPVLLLYYYQDEVHQDSVVSVQAMLDMYRQLGTTDSLKQKIAFPDAGNHVIGCDLRSGDVEGVYRAVVAFLEENIN</sequence>
<evidence type="ECO:0000313" key="4">
    <source>
        <dbReference type="Proteomes" id="UP000252733"/>
    </source>
</evidence>
<keyword evidence="1" id="KW-1133">Transmembrane helix</keyword>
<keyword evidence="4" id="KW-1185">Reference proteome</keyword>
<evidence type="ECO:0000313" key="3">
    <source>
        <dbReference type="EMBL" id="RCW33960.1"/>
    </source>
</evidence>
<reference evidence="3 4" key="1">
    <citation type="submission" date="2018-07" db="EMBL/GenBank/DDBJ databases">
        <title>Freshwater and sediment microbial communities from various areas in North America, analyzing microbe dynamics in response to fracking.</title>
        <authorList>
            <person name="Lamendella R."/>
        </authorList>
    </citation>
    <scope>NUCLEOTIDE SEQUENCE [LARGE SCALE GENOMIC DNA]</scope>
    <source>
        <strain evidence="3 4">160A</strain>
    </source>
</reference>
<dbReference type="Proteomes" id="UP000252733">
    <property type="component" value="Unassembled WGS sequence"/>
</dbReference>
<dbReference type="InterPro" id="IPR029058">
    <property type="entry name" value="AB_hydrolase_fold"/>
</dbReference>
<comment type="caution">
    <text evidence="3">The sequence shown here is derived from an EMBL/GenBank/DDBJ whole genome shotgun (WGS) entry which is preliminary data.</text>
</comment>
<feature type="transmembrane region" description="Helical" evidence="1">
    <location>
        <begin position="7"/>
        <end position="24"/>
    </location>
</feature>
<dbReference type="InterPro" id="IPR050266">
    <property type="entry name" value="AB_hydrolase_sf"/>
</dbReference>
<dbReference type="AlphaFoldDB" id="A0A368V100"/>
<keyword evidence="1" id="KW-0472">Membrane</keyword>
<name>A0A368V100_9BACT</name>